<keyword evidence="10 16" id="KW-1133">Transmembrane helix</keyword>
<dbReference type="GO" id="GO:0008237">
    <property type="term" value="F:metallopeptidase activity"/>
    <property type="evidence" value="ECO:0007669"/>
    <property type="project" value="UniProtKB-KW"/>
</dbReference>
<feature type="domain" description="Peptidase M50" evidence="17">
    <location>
        <begin position="142"/>
        <end position="199"/>
    </location>
</feature>
<accession>K9P1M0</accession>
<evidence type="ECO:0000256" key="10">
    <source>
        <dbReference type="ARBA" id="ARBA00022989"/>
    </source>
</evidence>
<evidence type="ECO:0000256" key="11">
    <source>
        <dbReference type="ARBA" id="ARBA00023049"/>
    </source>
</evidence>
<dbReference type="HOGENOM" id="CLU_037123_1_2_3"/>
<evidence type="ECO:0000256" key="15">
    <source>
        <dbReference type="PIRSR" id="PIRSR006404-2"/>
    </source>
</evidence>
<gene>
    <name evidence="18" type="ordered locus">Cyagr_0032</name>
</gene>
<evidence type="ECO:0000256" key="6">
    <source>
        <dbReference type="ARBA" id="ARBA00022723"/>
    </source>
</evidence>
<evidence type="ECO:0000256" key="7">
    <source>
        <dbReference type="ARBA" id="ARBA00022737"/>
    </source>
</evidence>
<feature type="binding site" evidence="15">
    <location>
        <position position="166"/>
    </location>
    <ligand>
        <name>Zn(2+)</name>
        <dbReference type="ChEBI" id="CHEBI:29105"/>
        <note>catalytic</note>
    </ligand>
</feature>
<keyword evidence="13 16" id="KW-0472">Membrane</keyword>
<evidence type="ECO:0000256" key="12">
    <source>
        <dbReference type="ARBA" id="ARBA00023122"/>
    </source>
</evidence>
<comment type="subcellular location">
    <subcellularLocation>
        <location evidence="1">Cell membrane</location>
        <topology evidence="1">Multi-pass membrane protein</topology>
    </subcellularLocation>
</comment>
<evidence type="ECO:0000256" key="2">
    <source>
        <dbReference type="ARBA" id="ARBA00007931"/>
    </source>
</evidence>
<evidence type="ECO:0000313" key="18">
    <source>
        <dbReference type="EMBL" id="AFY27252.1"/>
    </source>
</evidence>
<keyword evidence="8" id="KW-0378">Hydrolase</keyword>
<dbReference type="EMBL" id="CP003495">
    <property type="protein sequence ID" value="AFY27252.1"/>
    <property type="molecule type" value="Genomic_DNA"/>
</dbReference>
<proteinExistence type="inferred from homology"/>
<keyword evidence="4 18" id="KW-0645">Protease</keyword>
<evidence type="ECO:0000259" key="17">
    <source>
        <dbReference type="Pfam" id="PF02163"/>
    </source>
</evidence>
<dbReference type="InterPro" id="IPR046342">
    <property type="entry name" value="CBS_dom_sf"/>
</dbReference>
<keyword evidence="3" id="KW-1003">Cell membrane</keyword>
<dbReference type="STRING" id="292564.Cyagr_0032"/>
<feature type="transmembrane region" description="Helical" evidence="16">
    <location>
        <begin position="148"/>
        <end position="175"/>
    </location>
</feature>
<evidence type="ECO:0000256" key="4">
    <source>
        <dbReference type="ARBA" id="ARBA00022670"/>
    </source>
</evidence>
<comment type="similarity">
    <text evidence="2">Belongs to the peptidase M50B family.</text>
</comment>
<dbReference type="PANTHER" id="PTHR39188">
    <property type="entry name" value="MEMBRANE-ASSOCIATED ZINC METALLOPROTEASE M50B"/>
    <property type="match status" value="1"/>
</dbReference>
<keyword evidence="12" id="KW-0129">CBS domain</keyword>
<dbReference type="GO" id="GO:0006508">
    <property type="term" value="P:proteolysis"/>
    <property type="evidence" value="ECO:0007669"/>
    <property type="project" value="UniProtKB-KW"/>
</dbReference>
<keyword evidence="11" id="KW-0482">Metalloprotease</keyword>
<keyword evidence="6 15" id="KW-0479">Metal-binding</keyword>
<dbReference type="eggNOG" id="COG1994">
    <property type="taxonomic scope" value="Bacteria"/>
</dbReference>
<name>K9P1M0_CYAGP</name>
<feature type="active site" evidence="14">
    <location>
        <position position="70"/>
    </location>
</feature>
<dbReference type="PIRSF" id="PIRSF006404">
    <property type="entry name" value="UCP006404_Pept_M50_CBS"/>
    <property type="match status" value="1"/>
</dbReference>
<dbReference type="PATRIC" id="fig|292564.3.peg.31"/>
<dbReference type="InterPro" id="IPR008915">
    <property type="entry name" value="Peptidase_M50"/>
</dbReference>
<feature type="transmembrane region" description="Helical" evidence="16">
    <location>
        <begin position="46"/>
        <end position="68"/>
    </location>
</feature>
<dbReference type="GO" id="GO:0005886">
    <property type="term" value="C:plasma membrane"/>
    <property type="evidence" value="ECO:0007669"/>
    <property type="project" value="UniProtKB-SubCell"/>
</dbReference>
<evidence type="ECO:0000256" key="16">
    <source>
        <dbReference type="SAM" id="Phobius"/>
    </source>
</evidence>
<protein>
    <submittedName>
        <fullName evidence="18">Zn-dependent protease</fullName>
    </submittedName>
</protein>
<keyword evidence="9 15" id="KW-0862">Zinc</keyword>
<dbReference type="PANTHER" id="PTHR39188:SF3">
    <property type="entry name" value="STAGE IV SPORULATION PROTEIN FB"/>
    <property type="match status" value="1"/>
</dbReference>
<feature type="binding site" evidence="15">
    <location>
        <position position="73"/>
    </location>
    <ligand>
        <name>Zn(2+)</name>
        <dbReference type="ChEBI" id="CHEBI:29105"/>
        <note>catalytic</note>
    </ligand>
</feature>
<evidence type="ECO:0000256" key="13">
    <source>
        <dbReference type="ARBA" id="ARBA00023136"/>
    </source>
</evidence>
<comment type="cofactor">
    <cofactor evidence="15">
        <name>Zn(2+)</name>
        <dbReference type="ChEBI" id="CHEBI:29105"/>
    </cofactor>
    <text evidence="15">Binds 1 zinc ion per subunit.</text>
</comment>
<evidence type="ECO:0000256" key="9">
    <source>
        <dbReference type="ARBA" id="ARBA00022833"/>
    </source>
</evidence>
<feature type="binding site" evidence="15">
    <location>
        <position position="69"/>
    </location>
    <ligand>
        <name>Zn(2+)</name>
        <dbReference type="ChEBI" id="CHEBI:29105"/>
        <note>catalytic</note>
    </ligand>
</feature>
<feature type="transmembrane region" description="Helical" evidence="16">
    <location>
        <begin position="15"/>
        <end position="34"/>
    </location>
</feature>
<feature type="transmembrane region" description="Helical" evidence="16">
    <location>
        <begin position="195"/>
        <end position="227"/>
    </location>
</feature>
<feature type="domain" description="Peptidase M50" evidence="17">
    <location>
        <begin position="58"/>
        <end position="129"/>
    </location>
</feature>
<sequence length="437" mass="46314">MPVGEGWQLLTIRGIPLRIHPSWFVILLLATLAFQQQYALSLGSQLAPAALWAVALVTALALFVSVLLHELGHSLVALHQGVKVKSITLFLLGGVASVERECSTARGALMVAAAGPAVSLVLGFGLLASTHAASHVAPVLGQMVERLAALNLVLGLFNLLPGLPLDGGLIVKALVWQFSGSQRRGVEVANACGRFLSLLAVGMGTVLLLRGGGIGGAWLILLGWFGLGAARNQKQMLVVQQALKDLKVRDVAQRRFRVLEADTTLRELSRLRLGTAAPPIAEAGDDAPPAERESSGPPEWLLVCDRGRWQGVIDDAPLQSLPVQCWDRETVGHHLQPLSSLPAIPESAPLWQAALQLDDGNHQRLLVLSPAGLPCGTVERPELGDAVLKKLGLRLPANLLTVARRENGYPLGMALGQVARGMVSSGEVSPLTDSVSR</sequence>
<evidence type="ECO:0000256" key="5">
    <source>
        <dbReference type="ARBA" id="ARBA00022692"/>
    </source>
</evidence>
<evidence type="ECO:0000256" key="8">
    <source>
        <dbReference type="ARBA" id="ARBA00022801"/>
    </source>
</evidence>
<dbReference type="InterPro" id="IPR016483">
    <property type="entry name" value="UCP006404_Pept_M50_CBS"/>
</dbReference>
<evidence type="ECO:0000256" key="14">
    <source>
        <dbReference type="PIRSR" id="PIRSR006404-1"/>
    </source>
</evidence>
<evidence type="ECO:0000256" key="1">
    <source>
        <dbReference type="ARBA" id="ARBA00004651"/>
    </source>
</evidence>
<feature type="transmembrane region" description="Helical" evidence="16">
    <location>
        <begin position="108"/>
        <end position="128"/>
    </location>
</feature>
<keyword evidence="5 16" id="KW-0812">Transmembrane</keyword>
<reference evidence="19" key="1">
    <citation type="journal article" date="2013" name="Proc. Natl. Acad. Sci. U.S.A.">
        <title>Improving the coverage of the cyanobacterial phylum using diversity-driven genome sequencing.</title>
        <authorList>
            <person name="Shih P.M."/>
            <person name="Wu D."/>
            <person name="Latifi A."/>
            <person name="Axen S.D."/>
            <person name="Fewer D.P."/>
            <person name="Talla E."/>
            <person name="Calteau A."/>
            <person name="Cai F."/>
            <person name="Tandeau de Marsac N."/>
            <person name="Rippka R."/>
            <person name="Herdman M."/>
            <person name="Sivonen K."/>
            <person name="Coursin T."/>
            <person name="Laurent T."/>
            <person name="Goodwin L."/>
            <person name="Nolan M."/>
            <person name="Davenport K.W."/>
            <person name="Han C.S."/>
            <person name="Rubin E.M."/>
            <person name="Eisen J.A."/>
            <person name="Woyke T."/>
            <person name="Gugger M."/>
            <person name="Kerfeld C.A."/>
        </authorList>
    </citation>
    <scope>NUCLEOTIDE SEQUENCE [LARGE SCALE GENOMIC DNA]</scope>
    <source>
        <strain evidence="19">ATCC 27147 / PCC 6307</strain>
    </source>
</reference>
<keyword evidence="7" id="KW-0677">Repeat</keyword>
<evidence type="ECO:0000313" key="19">
    <source>
        <dbReference type="Proteomes" id="UP000010388"/>
    </source>
</evidence>
<dbReference type="KEGG" id="cgc:Cyagr_0032"/>
<dbReference type="CDD" id="cd06164">
    <property type="entry name" value="S2P-M50_SpoIVFB_CBS"/>
    <property type="match status" value="1"/>
</dbReference>
<dbReference type="GO" id="GO:0046872">
    <property type="term" value="F:metal ion binding"/>
    <property type="evidence" value="ECO:0007669"/>
    <property type="project" value="UniProtKB-KW"/>
</dbReference>
<dbReference type="AlphaFoldDB" id="K9P1M0"/>
<dbReference type="SUPFAM" id="SSF54631">
    <property type="entry name" value="CBS-domain pair"/>
    <property type="match status" value="1"/>
</dbReference>
<evidence type="ECO:0000256" key="3">
    <source>
        <dbReference type="ARBA" id="ARBA00022475"/>
    </source>
</evidence>
<dbReference type="Proteomes" id="UP000010388">
    <property type="component" value="Chromosome"/>
</dbReference>
<organism evidence="18 19">
    <name type="scientific">Cyanobium gracile (strain ATCC 27147 / PCC 6307)</name>
    <dbReference type="NCBI Taxonomy" id="292564"/>
    <lineage>
        <taxon>Bacteria</taxon>
        <taxon>Bacillati</taxon>
        <taxon>Cyanobacteriota</taxon>
        <taxon>Cyanophyceae</taxon>
        <taxon>Synechococcales</taxon>
        <taxon>Prochlorococcaceae</taxon>
        <taxon>Cyanobium</taxon>
    </lineage>
</organism>
<dbReference type="Pfam" id="PF02163">
    <property type="entry name" value="Peptidase_M50"/>
    <property type="match status" value="2"/>
</dbReference>